<feature type="transmembrane region" description="Helical" evidence="1">
    <location>
        <begin position="31"/>
        <end position="52"/>
    </location>
</feature>
<evidence type="ECO:0000256" key="1">
    <source>
        <dbReference type="SAM" id="Phobius"/>
    </source>
</evidence>
<dbReference type="AlphaFoldDB" id="A0A402BJ89"/>
<keyword evidence="1" id="KW-0812">Transmembrane</keyword>
<dbReference type="RefSeq" id="WP_126631328.1">
    <property type="nucleotide sequence ID" value="NZ_BIFT01000002.1"/>
</dbReference>
<proteinExistence type="predicted"/>
<organism evidence="2 3">
    <name type="scientific">Dictyobacter alpinus</name>
    <dbReference type="NCBI Taxonomy" id="2014873"/>
    <lineage>
        <taxon>Bacteria</taxon>
        <taxon>Bacillati</taxon>
        <taxon>Chloroflexota</taxon>
        <taxon>Ktedonobacteria</taxon>
        <taxon>Ktedonobacterales</taxon>
        <taxon>Dictyobacteraceae</taxon>
        <taxon>Dictyobacter</taxon>
    </lineage>
</organism>
<dbReference type="EMBL" id="BIFT01000002">
    <property type="protein sequence ID" value="GCE31352.1"/>
    <property type="molecule type" value="Genomic_DNA"/>
</dbReference>
<protein>
    <submittedName>
        <fullName evidence="2">Uncharacterized protein</fullName>
    </submittedName>
</protein>
<feature type="transmembrane region" description="Helical" evidence="1">
    <location>
        <begin position="7"/>
        <end position="25"/>
    </location>
</feature>
<evidence type="ECO:0000313" key="2">
    <source>
        <dbReference type="EMBL" id="GCE31352.1"/>
    </source>
</evidence>
<keyword evidence="1" id="KW-0472">Membrane</keyword>
<keyword evidence="3" id="KW-1185">Reference proteome</keyword>
<dbReference type="Proteomes" id="UP000287171">
    <property type="component" value="Unassembled WGS sequence"/>
</dbReference>
<keyword evidence="1" id="KW-1133">Transmembrane helix</keyword>
<reference evidence="3" key="1">
    <citation type="submission" date="2018-12" db="EMBL/GenBank/DDBJ databases">
        <title>Tengunoibacter tsumagoiensis gen. nov., sp. nov., Dictyobacter kobayashii sp. nov., D. alpinus sp. nov., and D. joshuensis sp. nov. and description of Dictyobacteraceae fam. nov. within the order Ktedonobacterales isolated from Tengu-no-mugimeshi.</title>
        <authorList>
            <person name="Wang C.M."/>
            <person name="Zheng Y."/>
            <person name="Sakai Y."/>
            <person name="Toyoda A."/>
            <person name="Minakuchi Y."/>
            <person name="Abe K."/>
            <person name="Yokota A."/>
            <person name="Yabe S."/>
        </authorList>
    </citation>
    <scope>NUCLEOTIDE SEQUENCE [LARGE SCALE GENOMIC DNA]</scope>
    <source>
        <strain evidence="3">Uno16</strain>
    </source>
</reference>
<sequence length="62" mass="7323">MELTYKQLTLLLMFLGADLLVIGVFDKYVIDIWGCTLCYVLVMIVWLHHTIITRKREQTHRG</sequence>
<comment type="caution">
    <text evidence="2">The sequence shown here is derived from an EMBL/GenBank/DDBJ whole genome shotgun (WGS) entry which is preliminary data.</text>
</comment>
<evidence type="ECO:0000313" key="3">
    <source>
        <dbReference type="Proteomes" id="UP000287171"/>
    </source>
</evidence>
<gene>
    <name evidence="2" type="ORF">KDA_68360</name>
</gene>
<accession>A0A402BJ89</accession>
<name>A0A402BJ89_9CHLR</name>